<feature type="compositionally biased region" description="Basic residues" evidence="1">
    <location>
        <begin position="1"/>
        <end position="10"/>
    </location>
</feature>
<reference evidence="2" key="1">
    <citation type="submission" date="2016-03" db="EMBL/GenBank/DDBJ databases">
        <title>Updated assembly of Pseudogymnoascus destructans, the fungus causing white-nose syndrome of bats.</title>
        <authorList>
            <person name="Palmer J.M."/>
            <person name="Drees K.P."/>
            <person name="Foster J.T."/>
            <person name="Lindner D.L."/>
        </authorList>
    </citation>
    <scope>NUCLEOTIDE SEQUENCE [LARGE SCALE GENOMIC DNA]</scope>
    <source>
        <strain evidence="2">20631-21</strain>
    </source>
</reference>
<evidence type="ECO:0000313" key="2">
    <source>
        <dbReference type="EMBL" id="OAF55915.1"/>
    </source>
</evidence>
<dbReference type="Gene3D" id="3.10.450.50">
    <property type="match status" value="1"/>
</dbReference>
<sequence>MFKRVTRRLSRSSQDLEDQAPRDINKSVMMNKPRLVIAASSETFDHAVIHRWRHEGFDVHYEHVHGDSRSSTYAVEAHGDNLEPGENYAIIAYGEAASVLLPKTFQARGKLCAIVAFYPYAIPDPSSMPPKDLRVQVHLAANQKFAPKYPHFRYQGTHPGFDEHSRDTYDHIASGLAWSRALDCVRRGFGIDVDLEDIWERHLAHEFVTRDAAATIETMTSHPSVVHIPTLTGGVGKHELFRFYHEFFIPSNPASMRTTLLSRTVGPDKIIDEMLISFTHVQEIPWLLPGVPPTGKYIEVVLVSVVKIIGGKLESERLHWDQASVLVQAGLLDAKLGAVGLGQGGVTRLPIVGDEAPRVAMGGREGSVALNELIPEW</sequence>
<dbReference type="SUPFAM" id="SSF54427">
    <property type="entry name" value="NTF2-like"/>
    <property type="match status" value="1"/>
</dbReference>
<dbReference type="RefSeq" id="XP_024321214.1">
    <property type="nucleotide sequence ID" value="XM_024471527.1"/>
</dbReference>
<dbReference type="GeneID" id="36291007"/>
<dbReference type="PANTHER" id="PTHR38436:SF3">
    <property type="entry name" value="CARBOXYMETHYLENEBUTENOLIDASE-RELATED"/>
    <property type="match status" value="1"/>
</dbReference>
<evidence type="ECO:0008006" key="3">
    <source>
        <dbReference type="Google" id="ProtNLM"/>
    </source>
</evidence>
<gene>
    <name evidence="2" type="ORF">VC83_07964</name>
</gene>
<dbReference type="GO" id="GO:0030638">
    <property type="term" value="P:polyketide metabolic process"/>
    <property type="evidence" value="ECO:0007669"/>
    <property type="project" value="InterPro"/>
</dbReference>
<dbReference type="InterPro" id="IPR009959">
    <property type="entry name" value="Cyclase_SnoaL-like"/>
</dbReference>
<name>A0A177A0W7_9PEZI</name>
<evidence type="ECO:0000256" key="1">
    <source>
        <dbReference type="SAM" id="MobiDB-lite"/>
    </source>
</evidence>
<dbReference type="InterPro" id="IPR032710">
    <property type="entry name" value="NTF2-like_dom_sf"/>
</dbReference>
<dbReference type="VEuPathDB" id="FungiDB:GMDG_07163"/>
<protein>
    <recommendedName>
        <fullName evidence="3">SnoaL-like domain-containing protein</fullName>
    </recommendedName>
</protein>
<dbReference type="PANTHER" id="PTHR38436">
    <property type="entry name" value="POLYKETIDE CYCLASE SNOAL-LIKE DOMAIN"/>
    <property type="match status" value="1"/>
</dbReference>
<feature type="region of interest" description="Disordered" evidence="1">
    <location>
        <begin position="1"/>
        <end position="24"/>
    </location>
</feature>
<proteinExistence type="predicted"/>
<dbReference type="eggNOG" id="ENOG502QWD6">
    <property type="taxonomic scope" value="Eukaryota"/>
</dbReference>
<accession>A0A177A0W7</accession>
<dbReference type="OrthoDB" id="5440at2759"/>
<dbReference type="AlphaFoldDB" id="A0A177A0W7"/>
<dbReference type="EMBL" id="KV441406">
    <property type="protein sequence ID" value="OAF55915.1"/>
    <property type="molecule type" value="Genomic_DNA"/>
</dbReference>
<organism evidence="2">
    <name type="scientific">Pseudogymnoascus destructans</name>
    <dbReference type="NCBI Taxonomy" id="655981"/>
    <lineage>
        <taxon>Eukaryota</taxon>
        <taxon>Fungi</taxon>
        <taxon>Dikarya</taxon>
        <taxon>Ascomycota</taxon>
        <taxon>Pezizomycotina</taxon>
        <taxon>Leotiomycetes</taxon>
        <taxon>Thelebolales</taxon>
        <taxon>Thelebolaceae</taxon>
        <taxon>Pseudogymnoascus</taxon>
    </lineage>
</organism>
<dbReference type="Proteomes" id="UP000077154">
    <property type="component" value="Unassembled WGS sequence"/>
</dbReference>